<feature type="compositionally biased region" description="Acidic residues" evidence="3">
    <location>
        <begin position="231"/>
        <end position="241"/>
    </location>
</feature>
<feature type="compositionally biased region" description="Low complexity" evidence="3">
    <location>
        <begin position="20"/>
        <end position="30"/>
    </location>
</feature>
<feature type="compositionally biased region" description="Low complexity" evidence="3">
    <location>
        <begin position="458"/>
        <end position="469"/>
    </location>
</feature>
<accession>A0A1Y2BXK9</accession>
<dbReference type="STRING" id="329046.A0A1Y2BXK9"/>
<dbReference type="Pfam" id="PF17958">
    <property type="entry name" value="EF-hand_13"/>
    <property type="match status" value="1"/>
</dbReference>
<feature type="compositionally biased region" description="Low complexity" evidence="3">
    <location>
        <begin position="176"/>
        <end position="197"/>
    </location>
</feature>
<keyword evidence="2" id="KW-0106">Calcium</keyword>
<organism evidence="5 6">
    <name type="scientific">Rhizoclosmatium globosum</name>
    <dbReference type="NCBI Taxonomy" id="329046"/>
    <lineage>
        <taxon>Eukaryota</taxon>
        <taxon>Fungi</taxon>
        <taxon>Fungi incertae sedis</taxon>
        <taxon>Chytridiomycota</taxon>
        <taxon>Chytridiomycota incertae sedis</taxon>
        <taxon>Chytridiomycetes</taxon>
        <taxon>Chytridiales</taxon>
        <taxon>Chytriomycetaceae</taxon>
        <taxon>Rhizoclosmatium</taxon>
    </lineage>
</organism>
<feature type="domain" description="EF-hand" evidence="4">
    <location>
        <begin position="841"/>
        <end position="876"/>
    </location>
</feature>
<protein>
    <recommendedName>
        <fullName evidence="4">EF-hand domain-containing protein</fullName>
    </recommendedName>
</protein>
<dbReference type="InterPro" id="IPR041534">
    <property type="entry name" value="EF-hand_13"/>
</dbReference>
<dbReference type="PROSITE" id="PS00018">
    <property type="entry name" value="EF_HAND_1"/>
    <property type="match status" value="1"/>
</dbReference>
<evidence type="ECO:0000313" key="5">
    <source>
        <dbReference type="EMBL" id="ORY39491.1"/>
    </source>
</evidence>
<evidence type="ECO:0000256" key="2">
    <source>
        <dbReference type="ARBA" id="ARBA00022837"/>
    </source>
</evidence>
<dbReference type="SUPFAM" id="SSF47473">
    <property type="entry name" value="EF-hand"/>
    <property type="match status" value="1"/>
</dbReference>
<feature type="compositionally biased region" description="Acidic residues" evidence="3">
    <location>
        <begin position="1009"/>
        <end position="1022"/>
    </location>
</feature>
<name>A0A1Y2BXK9_9FUNG</name>
<proteinExistence type="predicted"/>
<feature type="region of interest" description="Disordered" evidence="3">
    <location>
        <begin position="1"/>
        <end position="199"/>
    </location>
</feature>
<dbReference type="Gene3D" id="1.10.238.220">
    <property type="match status" value="1"/>
</dbReference>
<gene>
    <name evidence="5" type="ORF">BCR33DRAFT_768517</name>
</gene>
<evidence type="ECO:0000259" key="4">
    <source>
        <dbReference type="PROSITE" id="PS50222"/>
    </source>
</evidence>
<dbReference type="PANTHER" id="PTHR14095">
    <property type="entry name" value="PHOSPHATASE 2A REGULATORY SUBUNIT-RELATED"/>
    <property type="match status" value="1"/>
</dbReference>
<feature type="region of interest" description="Disordered" evidence="3">
    <location>
        <begin position="455"/>
        <end position="479"/>
    </location>
</feature>
<feature type="compositionally biased region" description="Polar residues" evidence="3">
    <location>
        <begin position="93"/>
        <end position="104"/>
    </location>
</feature>
<keyword evidence="1" id="KW-0479">Metal-binding</keyword>
<dbReference type="EMBL" id="MCGO01000039">
    <property type="protein sequence ID" value="ORY39491.1"/>
    <property type="molecule type" value="Genomic_DNA"/>
</dbReference>
<feature type="region of interest" description="Disordered" evidence="3">
    <location>
        <begin position="217"/>
        <end position="241"/>
    </location>
</feature>
<dbReference type="Proteomes" id="UP000193642">
    <property type="component" value="Unassembled WGS sequence"/>
</dbReference>
<dbReference type="OrthoDB" id="5586at2759"/>
<dbReference type="InterPro" id="IPR002048">
    <property type="entry name" value="EF_hand_dom"/>
</dbReference>
<comment type="caution">
    <text evidence="5">The sequence shown here is derived from an EMBL/GenBank/DDBJ whole genome shotgun (WGS) entry which is preliminary data.</text>
</comment>
<dbReference type="GO" id="GO:0019888">
    <property type="term" value="F:protein phosphatase regulator activity"/>
    <property type="evidence" value="ECO:0007669"/>
    <property type="project" value="TreeGrafter"/>
</dbReference>
<dbReference type="PANTHER" id="PTHR14095:SF0">
    <property type="entry name" value="MIP22305P"/>
    <property type="match status" value="1"/>
</dbReference>
<feature type="compositionally biased region" description="Low complexity" evidence="3">
    <location>
        <begin position="120"/>
        <end position="166"/>
    </location>
</feature>
<dbReference type="InterPro" id="IPR011992">
    <property type="entry name" value="EF-hand-dom_pair"/>
</dbReference>
<evidence type="ECO:0000256" key="1">
    <source>
        <dbReference type="ARBA" id="ARBA00022723"/>
    </source>
</evidence>
<dbReference type="PROSITE" id="PS50222">
    <property type="entry name" value="EF_HAND_2"/>
    <property type="match status" value="1"/>
</dbReference>
<keyword evidence="6" id="KW-1185">Reference proteome</keyword>
<feature type="region of interest" description="Disordered" evidence="3">
    <location>
        <begin position="281"/>
        <end position="317"/>
    </location>
</feature>
<evidence type="ECO:0000256" key="3">
    <source>
        <dbReference type="SAM" id="MobiDB-lite"/>
    </source>
</evidence>
<feature type="compositionally biased region" description="Low complexity" evidence="3">
    <location>
        <begin position="43"/>
        <end position="60"/>
    </location>
</feature>
<evidence type="ECO:0000313" key="6">
    <source>
        <dbReference type="Proteomes" id="UP000193642"/>
    </source>
</evidence>
<dbReference type="Gene3D" id="1.10.238.10">
    <property type="entry name" value="EF-hand"/>
    <property type="match status" value="1"/>
</dbReference>
<feature type="compositionally biased region" description="Low complexity" evidence="3">
    <location>
        <begin position="68"/>
        <end position="92"/>
    </location>
</feature>
<feature type="region of interest" description="Disordered" evidence="3">
    <location>
        <begin position="1002"/>
        <end position="1022"/>
    </location>
</feature>
<dbReference type="GO" id="GO:0000159">
    <property type="term" value="C:protein phosphatase type 2A complex"/>
    <property type="evidence" value="ECO:0007669"/>
    <property type="project" value="TreeGrafter"/>
</dbReference>
<dbReference type="AlphaFoldDB" id="A0A1Y2BXK9"/>
<sequence length="1046" mass="112642">MLKWLTSPSKTPSPPPPSSGSPSPSVSAESSPRRNSHFEAPGLRSASPSRLAALATKLFSNGGGSGNGLSPNGLGHSASTSSSTSSSSSSSSQFQPRNSLDLQRSPSPSATPPPPSKTGSLPVVSRVSVTTSSSVLVSQSQSQSHSDSEDSPLTPSTSTSTSTSSLANNDDALSATSTSTSTSTQSNNTNQSNTSTTPQLAQRFSFSSIPQRILSPISNLIRATPTPPPNDSDDSDVEDDSNPVVVVVSSPEEDTTTVSHIPPASVPSLFRSPLANVVYTNDGSDDLGSDSPSPSAAVEEENVLPTPDCSPASPDELLSSEEPVIEASGDLADSSLNHKDNTVIIISTEDSAVQSCDSIGTVIVDPVVLIDGDEAALPLKQIDSAIIETTVSDAPSVDSSESLSDAIEAPTDNIVHIPSTIGPLITPLESSVEVDSVASLLEDTTIISANNSVPRLESASADASATTTSTKDEPTIESNSTNDKLIESLQDAMTTTISPIIASAAEPTSGTQINVIPKLQFRPKPTPQERQTLTANILSLCRPLFFPTPLPPYSEQPQKEDPMTLSIASEISTTTSVSLVTVPDQPCSKRFKREELGPVLSTCNLPRHLAFAVHKRILESHPSSNPEDAKTIGWDQFHRFMVGVYQHIYPDTDAFTFEVLKANGDRNWVCDDDFRIIVEDVLSTHTAFEFLASSPAFQARFTETVISRLLYLTPRHGRNRLTLRDIRTSHIASLLINLESATNSLGASIPSVFSYKDFYVIYCKFWELDRDRDMVLTIYDLELYGRRALSHAALARIVECFGVNVDAGEVAGHAAGTAGETVRCLGYKEFIAFILSVEDKTTDSALEYWFRILDLDGDGVLSLLELETFWEHQHMRLPEQYSVFDFFSMILDLIRPHATSLTLMDLKRNRHASGLFLDLLLDSRKHVENIRRSTDVGFRMRDEVWTEEEVSSTSSAETKRKEEDDGSGIGGGFEVVMDLENVVKRYKLQGWSKFSEKAYRELSAPAEVDSADEGEVTDDEDQVAAAAAVASVDTVDGLADKKLADV</sequence>
<dbReference type="InterPro" id="IPR018247">
    <property type="entry name" value="EF_Hand_1_Ca_BS"/>
</dbReference>
<dbReference type="GO" id="GO:0005509">
    <property type="term" value="F:calcium ion binding"/>
    <property type="evidence" value="ECO:0007669"/>
    <property type="project" value="InterPro"/>
</dbReference>
<reference evidence="5 6" key="1">
    <citation type="submission" date="2016-07" db="EMBL/GenBank/DDBJ databases">
        <title>Pervasive Adenine N6-methylation of Active Genes in Fungi.</title>
        <authorList>
            <consortium name="DOE Joint Genome Institute"/>
            <person name="Mondo S.J."/>
            <person name="Dannebaum R.O."/>
            <person name="Kuo R.C."/>
            <person name="Labutti K."/>
            <person name="Haridas S."/>
            <person name="Kuo A."/>
            <person name="Salamov A."/>
            <person name="Ahrendt S.R."/>
            <person name="Lipzen A."/>
            <person name="Sullivan W."/>
            <person name="Andreopoulos W.B."/>
            <person name="Clum A."/>
            <person name="Lindquist E."/>
            <person name="Daum C."/>
            <person name="Ramamoorthy G.K."/>
            <person name="Gryganskyi A."/>
            <person name="Culley D."/>
            <person name="Magnuson J.K."/>
            <person name="James T.Y."/>
            <person name="O'Malley M.A."/>
            <person name="Stajich J.E."/>
            <person name="Spatafora J.W."/>
            <person name="Visel A."/>
            <person name="Grigoriev I.V."/>
        </authorList>
    </citation>
    <scope>NUCLEOTIDE SEQUENCE [LARGE SCALE GENOMIC DNA]</scope>
    <source>
        <strain evidence="5 6">JEL800</strain>
    </source>
</reference>